<protein>
    <submittedName>
        <fullName evidence="2">Uncharacterized protein</fullName>
    </submittedName>
</protein>
<dbReference type="AlphaFoldDB" id="A0A1Y6K3A3"/>
<dbReference type="KEGG" id="abat:CFX1CAM_0261"/>
<keyword evidence="3" id="KW-1185">Reference proteome</keyword>
<sequence>MTEDNQRTQGETILQRERQVKKARLLGVVYRVVLASGLLTLIAVLVLLIFTRRMIVVMLLLLPAALIALGIILAWVEYRLDLRLHYDQVQAPTNGEDTLI</sequence>
<gene>
    <name evidence="2" type="ORF">CFX1CAM_0261</name>
</gene>
<dbReference type="EMBL" id="LT859958">
    <property type="protein sequence ID" value="SMX53327.1"/>
    <property type="molecule type" value="Genomic_DNA"/>
</dbReference>
<keyword evidence="1" id="KW-0472">Membrane</keyword>
<dbReference type="Proteomes" id="UP000195514">
    <property type="component" value="Chromosome I"/>
</dbReference>
<keyword evidence="1" id="KW-1133">Transmembrane helix</keyword>
<proteinExistence type="predicted"/>
<accession>A0A1Y6K3A3</accession>
<evidence type="ECO:0000256" key="1">
    <source>
        <dbReference type="SAM" id="Phobius"/>
    </source>
</evidence>
<name>A0A1Y6K3A3_9CHLR</name>
<feature type="transmembrane region" description="Helical" evidence="1">
    <location>
        <begin position="55"/>
        <end position="76"/>
    </location>
</feature>
<evidence type="ECO:0000313" key="2">
    <source>
        <dbReference type="EMBL" id="SMX53327.1"/>
    </source>
</evidence>
<reference evidence="3" key="1">
    <citation type="submission" date="2017-05" db="EMBL/GenBank/DDBJ databases">
        <authorList>
            <person name="Kirkegaard R."/>
            <person name="Mcilroy J S."/>
        </authorList>
    </citation>
    <scope>NUCLEOTIDE SEQUENCE [LARGE SCALE GENOMIC DNA]</scope>
</reference>
<organism evidence="2 3">
    <name type="scientific">Candidatus Brevifilum fermentans</name>
    <dbReference type="NCBI Taxonomy" id="1986204"/>
    <lineage>
        <taxon>Bacteria</taxon>
        <taxon>Bacillati</taxon>
        <taxon>Chloroflexota</taxon>
        <taxon>Anaerolineae</taxon>
        <taxon>Anaerolineales</taxon>
        <taxon>Anaerolineaceae</taxon>
        <taxon>Candidatus Brevifilum</taxon>
    </lineage>
</organism>
<feature type="transmembrane region" description="Helical" evidence="1">
    <location>
        <begin position="28"/>
        <end position="49"/>
    </location>
</feature>
<dbReference type="RefSeq" id="WP_087861272.1">
    <property type="nucleotide sequence ID" value="NZ_LT859958.1"/>
</dbReference>
<evidence type="ECO:0000313" key="3">
    <source>
        <dbReference type="Proteomes" id="UP000195514"/>
    </source>
</evidence>
<keyword evidence="1" id="KW-0812">Transmembrane</keyword>